<sequence length="246" mass="28404">MIYMIKYIKLLGLIFGVVVMNVLLFSPGFIGLEFGGGAFTTALSVTFLFGSVMALFYGSYTLLFRQPVVLPVKNIETHEDYVEALSFYRRIKVLEEDITLGLSQLSRMKKKKETLLNVLNQRFDPGELSYKKFASVTLEVEKLLYLNIRSVLNRLNVFDEAEYASLMKSKSATLPQKLFQEKTKVYNDYLSYVKNSLHSNEEILLKLDQLMLEISRLDSFEAGDIEQMPCMQEIDQLIKHTKLYRQ</sequence>
<keyword evidence="1" id="KW-0812">Transmembrane</keyword>
<keyword evidence="1" id="KW-0472">Membrane</keyword>
<evidence type="ECO:0000313" key="3">
    <source>
        <dbReference type="Proteomes" id="UP000250642"/>
    </source>
</evidence>
<organism evidence="2 3">
    <name type="scientific">Paenibacillus taichungensis</name>
    <dbReference type="NCBI Taxonomy" id="484184"/>
    <lineage>
        <taxon>Bacteria</taxon>
        <taxon>Bacillati</taxon>
        <taxon>Bacillota</taxon>
        <taxon>Bacilli</taxon>
        <taxon>Bacillales</taxon>
        <taxon>Paenibacillaceae</taxon>
        <taxon>Paenibacillus</taxon>
    </lineage>
</organism>
<name>A0A329QCP1_9BACL</name>
<keyword evidence="1" id="KW-1133">Transmembrane helix</keyword>
<evidence type="ECO:0000313" key="2">
    <source>
        <dbReference type="EMBL" id="RAW10155.1"/>
    </source>
</evidence>
<evidence type="ECO:0008006" key="4">
    <source>
        <dbReference type="Google" id="ProtNLM"/>
    </source>
</evidence>
<feature type="transmembrane region" description="Helical" evidence="1">
    <location>
        <begin position="36"/>
        <end position="57"/>
    </location>
</feature>
<comment type="caution">
    <text evidence="2">The sequence shown here is derived from an EMBL/GenBank/DDBJ whole genome shotgun (WGS) entry which is preliminary data.</text>
</comment>
<dbReference type="EMBL" id="QEVW01000026">
    <property type="protein sequence ID" value="RAW10155.1"/>
    <property type="molecule type" value="Genomic_DNA"/>
</dbReference>
<proteinExistence type="predicted"/>
<dbReference type="AlphaFoldDB" id="A0A329QCP1"/>
<evidence type="ECO:0000256" key="1">
    <source>
        <dbReference type="SAM" id="Phobius"/>
    </source>
</evidence>
<feature type="transmembrane region" description="Helical" evidence="1">
    <location>
        <begin position="7"/>
        <end position="30"/>
    </location>
</feature>
<protein>
    <recommendedName>
        <fullName evidence="4">5-bromo-4-chloroindolyl phosphate hydrolysis protein</fullName>
    </recommendedName>
</protein>
<accession>A0A329QCP1</accession>
<dbReference type="Proteomes" id="UP000250642">
    <property type="component" value="Unassembled WGS sequence"/>
</dbReference>
<gene>
    <name evidence="2" type="ORF">DC345_29240</name>
</gene>
<reference evidence="2 3" key="1">
    <citation type="submission" date="2018-04" db="EMBL/GenBank/DDBJ databases">
        <title>Paenibacillus taichungensis Genome sequencing and assembly.</title>
        <authorList>
            <person name="Xu J."/>
            <person name="Rensing C."/>
            <person name="Mazhar H.S."/>
        </authorList>
    </citation>
    <scope>NUCLEOTIDE SEQUENCE [LARGE SCALE GENOMIC DNA]</scope>
    <source>
        <strain evidence="2 3">NC1</strain>
    </source>
</reference>